<dbReference type="eggNOG" id="COG0424">
    <property type="taxonomic scope" value="Bacteria"/>
</dbReference>
<feature type="active site" description="Proton acceptor" evidence="4">
    <location>
        <position position="96"/>
    </location>
</feature>
<organism evidence="5 6">
    <name type="scientific">Parasphaerochaeta coccoides (strain ATCC BAA-1237 / DSM 17374 / SPN1)</name>
    <name type="common">Sphaerochaeta coccoides</name>
    <dbReference type="NCBI Taxonomy" id="760011"/>
    <lineage>
        <taxon>Bacteria</taxon>
        <taxon>Pseudomonadati</taxon>
        <taxon>Spirochaetota</taxon>
        <taxon>Spirochaetia</taxon>
        <taxon>Spirochaetales</taxon>
        <taxon>Sphaerochaetaceae</taxon>
        <taxon>Parasphaerochaeta</taxon>
    </lineage>
</organism>
<dbReference type="SUPFAM" id="SSF52972">
    <property type="entry name" value="ITPase-like"/>
    <property type="match status" value="1"/>
</dbReference>
<comment type="caution">
    <text evidence="4">Lacks conserved residue(s) required for the propagation of feature annotation.</text>
</comment>
<dbReference type="HOGENOM" id="CLU_040416_2_2_12"/>
<dbReference type="RefSeq" id="WP_013739311.1">
    <property type="nucleotide sequence ID" value="NC_015436.1"/>
</dbReference>
<gene>
    <name evidence="5" type="ordered locus">Spico_0689</name>
</gene>
<dbReference type="PIRSF" id="PIRSF006305">
    <property type="entry name" value="Maf"/>
    <property type="match status" value="1"/>
</dbReference>
<dbReference type="PANTHER" id="PTHR43213:SF5">
    <property type="entry name" value="BIFUNCTIONAL DTTP_UTP PYROPHOSPHATASE_METHYLTRANSFERASE PROTEIN-RELATED"/>
    <property type="match status" value="1"/>
</dbReference>
<dbReference type="CDD" id="cd00555">
    <property type="entry name" value="Maf"/>
    <property type="match status" value="1"/>
</dbReference>
<comment type="function">
    <text evidence="4">Nucleoside triphosphate pyrophosphatase. May have a dual role in cell division arrest and in preventing the incorporation of modified nucleotides into cellular nucleic acids.</text>
</comment>
<dbReference type="Pfam" id="PF02545">
    <property type="entry name" value="Maf"/>
    <property type="match status" value="1"/>
</dbReference>
<reference evidence="5 6" key="2">
    <citation type="journal article" date="2012" name="Stand. Genomic Sci.">
        <title>Complete genome sequence of the termite hindgut bacterium Spirochaeta coccoides type strain (SPN1(T)), reclassification in the genus Sphaerochaeta as Sphaerochaeta coccoides comb. nov. and emendations of the family Spirochaetaceae and the genus Sphaerochaeta.</title>
        <authorList>
            <person name="Abt B."/>
            <person name="Han C."/>
            <person name="Scheuner C."/>
            <person name="Lu M."/>
            <person name="Lapidus A."/>
            <person name="Nolan M."/>
            <person name="Lucas S."/>
            <person name="Hammon N."/>
            <person name="Deshpande S."/>
            <person name="Cheng J.F."/>
            <person name="Tapia R."/>
            <person name="Goodwin L.A."/>
            <person name="Pitluck S."/>
            <person name="Liolios K."/>
            <person name="Pagani I."/>
            <person name="Ivanova N."/>
            <person name="Mavromatis K."/>
            <person name="Mikhailova N."/>
            <person name="Huntemann M."/>
            <person name="Pati A."/>
            <person name="Chen A."/>
            <person name="Palaniappan K."/>
            <person name="Land M."/>
            <person name="Hauser L."/>
            <person name="Brambilla E.M."/>
            <person name="Rohde M."/>
            <person name="Spring S."/>
            <person name="Gronow S."/>
            <person name="Goker M."/>
            <person name="Woyke T."/>
            <person name="Bristow J."/>
            <person name="Eisen J.A."/>
            <person name="Markowitz V."/>
            <person name="Hugenholtz P."/>
            <person name="Kyrpides N.C."/>
            <person name="Klenk H.P."/>
            <person name="Detter J.C."/>
        </authorList>
    </citation>
    <scope>NUCLEOTIDE SEQUENCE [LARGE SCALE GENOMIC DNA]</scope>
    <source>
        <strain evidence="6">ATCC BAA-1237 / DSM 17374 / SPN1</strain>
    </source>
</reference>
<dbReference type="EMBL" id="CP002659">
    <property type="protein sequence ID" value="AEC01915.1"/>
    <property type="molecule type" value="Genomic_DNA"/>
</dbReference>
<dbReference type="GO" id="GO:0009117">
    <property type="term" value="P:nucleotide metabolic process"/>
    <property type="evidence" value="ECO:0007669"/>
    <property type="project" value="UniProtKB-KW"/>
</dbReference>
<keyword evidence="4" id="KW-0963">Cytoplasm</keyword>
<evidence type="ECO:0000256" key="4">
    <source>
        <dbReference type="HAMAP-Rule" id="MF_00528"/>
    </source>
</evidence>
<dbReference type="Proteomes" id="UP000007939">
    <property type="component" value="Chromosome"/>
</dbReference>
<name>F4GLE5_PARC1</name>
<sequence length="226" mass="24575">MSHDDNDVFWTPPSTPTPHQVRLGTLMSTVILASGSPARKKLLEDCGIIVTAIPTDCDESHGDIAPQDIVHLLARRKMEAYLAMNPYPLVPVITCDTLVHLGHEIFGKAADYEEAFTYLGKMQGRSHQVSTGWALYLPLAEPIGTSHPSSLPFFSGIDTADVAFRPLDSRQIHEYLATGEWQGAAGAYRIQGAGARLVREISGDWTTIAGLPISRISDMMADTVST</sequence>
<dbReference type="HAMAP" id="MF_00528">
    <property type="entry name" value="Maf"/>
    <property type="match status" value="1"/>
</dbReference>
<keyword evidence="2 4" id="KW-0378">Hydrolase</keyword>
<evidence type="ECO:0000256" key="3">
    <source>
        <dbReference type="ARBA" id="ARBA00023080"/>
    </source>
</evidence>
<protein>
    <recommendedName>
        <fullName evidence="4">Nucleoside triphosphate pyrophosphatase</fullName>
        <ecNumber evidence="4">3.6.1.9</ecNumber>
    </recommendedName>
    <alternativeName>
        <fullName evidence="4">Nucleotide pyrophosphatase</fullName>
        <shortName evidence="4">Nucleotide PPase</shortName>
    </alternativeName>
</protein>
<dbReference type="STRING" id="760011.Spico_0689"/>
<accession>F4GLE5</accession>
<keyword evidence="6" id="KW-1185">Reference proteome</keyword>
<proteinExistence type="inferred from homology"/>
<comment type="catalytic activity">
    <reaction evidence="4">
        <text>a ribonucleoside 5'-triphosphate + H2O = a ribonucleoside 5'-phosphate + diphosphate + H(+)</text>
        <dbReference type="Rhea" id="RHEA:23996"/>
        <dbReference type="ChEBI" id="CHEBI:15377"/>
        <dbReference type="ChEBI" id="CHEBI:15378"/>
        <dbReference type="ChEBI" id="CHEBI:33019"/>
        <dbReference type="ChEBI" id="CHEBI:58043"/>
        <dbReference type="ChEBI" id="CHEBI:61557"/>
        <dbReference type="EC" id="3.6.1.9"/>
    </reaction>
</comment>
<comment type="similarity">
    <text evidence="4">Belongs to the Maf family.</text>
</comment>
<keyword evidence="3 4" id="KW-0546">Nucleotide metabolism</keyword>
<dbReference type="InterPro" id="IPR003697">
    <property type="entry name" value="Maf-like"/>
</dbReference>
<dbReference type="EC" id="3.6.1.9" evidence="4"/>
<dbReference type="OrthoDB" id="9807767at2"/>
<dbReference type="InterPro" id="IPR029001">
    <property type="entry name" value="ITPase-like_fam"/>
</dbReference>
<evidence type="ECO:0000313" key="6">
    <source>
        <dbReference type="Proteomes" id="UP000007939"/>
    </source>
</evidence>
<evidence type="ECO:0000256" key="2">
    <source>
        <dbReference type="ARBA" id="ARBA00022801"/>
    </source>
</evidence>
<dbReference type="GO" id="GO:0047429">
    <property type="term" value="F:nucleoside triphosphate diphosphatase activity"/>
    <property type="evidence" value="ECO:0007669"/>
    <property type="project" value="UniProtKB-EC"/>
</dbReference>
<dbReference type="GO" id="GO:0005737">
    <property type="term" value="C:cytoplasm"/>
    <property type="evidence" value="ECO:0007669"/>
    <property type="project" value="UniProtKB-SubCell"/>
</dbReference>
<dbReference type="NCBIfam" id="TIGR00172">
    <property type="entry name" value="maf"/>
    <property type="match status" value="1"/>
</dbReference>
<evidence type="ECO:0000256" key="1">
    <source>
        <dbReference type="ARBA" id="ARBA00001968"/>
    </source>
</evidence>
<dbReference type="Gene3D" id="3.90.950.10">
    <property type="match status" value="1"/>
</dbReference>
<comment type="catalytic activity">
    <reaction evidence="4">
        <text>a 2'-deoxyribonucleoside 5'-triphosphate + H2O = a 2'-deoxyribonucleoside 5'-phosphate + diphosphate + H(+)</text>
        <dbReference type="Rhea" id="RHEA:44644"/>
        <dbReference type="ChEBI" id="CHEBI:15377"/>
        <dbReference type="ChEBI" id="CHEBI:15378"/>
        <dbReference type="ChEBI" id="CHEBI:33019"/>
        <dbReference type="ChEBI" id="CHEBI:61560"/>
        <dbReference type="ChEBI" id="CHEBI:65317"/>
        <dbReference type="EC" id="3.6.1.9"/>
    </reaction>
</comment>
<reference evidence="6" key="1">
    <citation type="submission" date="2011-04" db="EMBL/GenBank/DDBJ databases">
        <title>The complete genome of Spirochaeta coccoides DSM 17374.</title>
        <authorList>
            <person name="Lucas S."/>
            <person name="Copeland A."/>
            <person name="Lapidus A."/>
            <person name="Bruce D."/>
            <person name="Goodwin L."/>
            <person name="Pitluck S."/>
            <person name="Peters L."/>
            <person name="Kyrpides N."/>
            <person name="Mavromatis K."/>
            <person name="Pagani I."/>
            <person name="Ivanova N."/>
            <person name="Ovchinnikova G."/>
            <person name="Lu M."/>
            <person name="Detter J.C."/>
            <person name="Tapia R."/>
            <person name="Han C."/>
            <person name="Land M."/>
            <person name="Hauser L."/>
            <person name="Markowitz V."/>
            <person name="Cheng J.-F."/>
            <person name="Hugenholtz P."/>
            <person name="Woyke T."/>
            <person name="Wu D."/>
            <person name="Spring S."/>
            <person name="Schroeder M."/>
            <person name="Brambilla E."/>
            <person name="Klenk H.-P."/>
            <person name="Eisen J.A."/>
        </authorList>
    </citation>
    <scope>NUCLEOTIDE SEQUENCE [LARGE SCALE GENOMIC DNA]</scope>
    <source>
        <strain evidence="6">ATCC BAA-1237 / DSM 17374 / SPN1</strain>
    </source>
</reference>
<evidence type="ECO:0000313" key="5">
    <source>
        <dbReference type="EMBL" id="AEC01915.1"/>
    </source>
</evidence>
<comment type="subcellular location">
    <subcellularLocation>
        <location evidence="4">Cytoplasm</location>
    </subcellularLocation>
</comment>
<dbReference type="KEGG" id="scc:Spico_0689"/>
<dbReference type="AlphaFoldDB" id="F4GLE5"/>
<dbReference type="PANTHER" id="PTHR43213">
    <property type="entry name" value="BIFUNCTIONAL DTTP/UTP PYROPHOSPHATASE/METHYLTRANSFERASE PROTEIN-RELATED"/>
    <property type="match status" value="1"/>
</dbReference>
<comment type="cofactor">
    <cofactor evidence="1 4">
        <name>a divalent metal cation</name>
        <dbReference type="ChEBI" id="CHEBI:60240"/>
    </cofactor>
</comment>